<dbReference type="EMBL" id="JADBGQ010000008">
    <property type="protein sequence ID" value="KAG5384463.1"/>
    <property type="molecule type" value="Genomic_DNA"/>
</dbReference>
<keyword evidence="3" id="KW-1185">Reference proteome</keyword>
<name>A0ABQ7LG47_BRACM</name>
<proteinExistence type="predicted"/>
<evidence type="ECO:0000313" key="2">
    <source>
        <dbReference type="EMBL" id="KAG5384463.1"/>
    </source>
</evidence>
<protein>
    <submittedName>
        <fullName evidence="2">Uncharacterized protein</fullName>
    </submittedName>
</protein>
<comment type="caution">
    <text evidence="2">The sequence shown here is derived from an EMBL/GenBank/DDBJ whole genome shotgun (WGS) entry which is preliminary data.</text>
</comment>
<reference evidence="2 3" key="1">
    <citation type="submission" date="2021-03" db="EMBL/GenBank/DDBJ databases">
        <authorList>
            <person name="King G.J."/>
            <person name="Bancroft I."/>
            <person name="Baten A."/>
            <person name="Bloomfield J."/>
            <person name="Borpatragohain P."/>
            <person name="He Z."/>
            <person name="Irish N."/>
            <person name="Irwin J."/>
            <person name="Liu K."/>
            <person name="Mauleon R.P."/>
            <person name="Moore J."/>
            <person name="Morris R."/>
            <person name="Ostergaard L."/>
            <person name="Wang B."/>
            <person name="Wells R."/>
        </authorList>
    </citation>
    <scope>NUCLEOTIDE SEQUENCE [LARGE SCALE GENOMIC DNA]</scope>
    <source>
        <strain evidence="2">R-o-18</strain>
        <tissue evidence="2">Leaf</tissue>
    </source>
</reference>
<evidence type="ECO:0000256" key="1">
    <source>
        <dbReference type="SAM" id="MobiDB-lite"/>
    </source>
</evidence>
<feature type="region of interest" description="Disordered" evidence="1">
    <location>
        <begin position="1"/>
        <end position="29"/>
    </location>
</feature>
<sequence>MSRRPPSIRRDRAQDAQAPPLPDFPNIPDIPMHDQGNFQRFVVDALQAIWARVSCWSGRTIGAQAPVNLSLYFLNLNFEFDCKHMQTLCASPSIDMERIILINSRQVTSIDMERITSIDVTINAKVDQPVNYTHLLGCLKEPKLTSNTNLTSLLVLGFGIHGIGFFKQLWKIYCLIRMNSNKRIRTGLGGGNLQGSLHKGFLDIGQKEVNRAWWQPPLSSDSWKPVQS</sequence>
<dbReference type="Proteomes" id="UP000823674">
    <property type="component" value="Chromosome A09"/>
</dbReference>
<accession>A0ABQ7LG47</accession>
<organism evidence="2 3">
    <name type="scientific">Brassica rapa subsp. trilocularis</name>
    <dbReference type="NCBI Taxonomy" id="1813537"/>
    <lineage>
        <taxon>Eukaryota</taxon>
        <taxon>Viridiplantae</taxon>
        <taxon>Streptophyta</taxon>
        <taxon>Embryophyta</taxon>
        <taxon>Tracheophyta</taxon>
        <taxon>Spermatophyta</taxon>
        <taxon>Magnoliopsida</taxon>
        <taxon>eudicotyledons</taxon>
        <taxon>Gunneridae</taxon>
        <taxon>Pentapetalae</taxon>
        <taxon>rosids</taxon>
        <taxon>malvids</taxon>
        <taxon>Brassicales</taxon>
        <taxon>Brassicaceae</taxon>
        <taxon>Brassiceae</taxon>
        <taxon>Brassica</taxon>
    </lineage>
</organism>
<evidence type="ECO:0000313" key="3">
    <source>
        <dbReference type="Proteomes" id="UP000823674"/>
    </source>
</evidence>
<gene>
    <name evidence="2" type="primary">A09g509200.1_BraROA</name>
    <name evidence="2" type="ORF">IGI04_035933</name>
</gene>